<dbReference type="SUPFAM" id="SSF53335">
    <property type="entry name" value="S-adenosyl-L-methionine-dependent methyltransferases"/>
    <property type="match status" value="1"/>
</dbReference>
<dbReference type="AlphaFoldDB" id="A0AAF0E2U0"/>
<keyword evidence="3 4" id="KW-0808">Transferase</keyword>
<dbReference type="Pfam" id="PF08242">
    <property type="entry name" value="Methyltransf_12"/>
    <property type="match status" value="1"/>
</dbReference>
<dbReference type="EMBL" id="CP119934">
    <property type="protein sequence ID" value="WFD02158.1"/>
    <property type="molecule type" value="Genomic_DNA"/>
</dbReference>
<dbReference type="GO" id="GO:0032259">
    <property type="term" value="P:methylation"/>
    <property type="evidence" value="ECO:0007669"/>
    <property type="project" value="UniProtKB-KW"/>
</dbReference>
<evidence type="ECO:0000313" key="8">
    <source>
        <dbReference type="Proteomes" id="UP001214603"/>
    </source>
</evidence>
<proteinExistence type="inferred from homology"/>
<evidence type="ECO:0000256" key="4">
    <source>
        <dbReference type="PIRNR" id="PIRNR037755"/>
    </source>
</evidence>
<feature type="region of interest" description="Disordered" evidence="5">
    <location>
        <begin position="1"/>
        <end position="24"/>
    </location>
</feature>
<reference evidence="7" key="1">
    <citation type="submission" date="2023-03" db="EMBL/GenBank/DDBJ databases">
        <title>Mating type loci evolution in Malassezia.</title>
        <authorList>
            <person name="Coelho M.A."/>
        </authorList>
    </citation>
    <scope>NUCLEOTIDE SEQUENCE</scope>
    <source>
        <strain evidence="7">CBS 7876</strain>
    </source>
</reference>
<dbReference type="PANTHER" id="PTHR22809">
    <property type="entry name" value="METHYLTRANSFERASE-RELATED"/>
    <property type="match status" value="1"/>
</dbReference>
<comment type="similarity">
    <text evidence="1 4">Belongs to the methyltransferase superfamily. METL family.</text>
</comment>
<dbReference type="CDD" id="cd02440">
    <property type="entry name" value="AdoMet_MTases"/>
    <property type="match status" value="1"/>
</dbReference>
<dbReference type="InterPro" id="IPR013217">
    <property type="entry name" value="Methyltransf_12"/>
</dbReference>
<accession>A0AAF0E2U0</accession>
<evidence type="ECO:0000256" key="5">
    <source>
        <dbReference type="SAM" id="MobiDB-lite"/>
    </source>
</evidence>
<dbReference type="InterPro" id="IPR026113">
    <property type="entry name" value="METTL2/6/8-like"/>
</dbReference>
<evidence type="ECO:0000313" key="7">
    <source>
        <dbReference type="EMBL" id="WFD02158.1"/>
    </source>
</evidence>
<keyword evidence="2 4" id="KW-0489">Methyltransferase</keyword>
<evidence type="ECO:0000256" key="3">
    <source>
        <dbReference type="ARBA" id="ARBA00022679"/>
    </source>
</evidence>
<name>A0AAF0E2U0_9BASI</name>
<evidence type="ECO:0000256" key="2">
    <source>
        <dbReference type="ARBA" id="ARBA00022603"/>
    </source>
</evidence>
<evidence type="ECO:0000256" key="1">
    <source>
        <dbReference type="ARBA" id="ARBA00009725"/>
    </source>
</evidence>
<dbReference type="EC" id="2.1.1.-" evidence="4"/>
<evidence type="ECO:0000259" key="6">
    <source>
        <dbReference type="Pfam" id="PF08242"/>
    </source>
</evidence>
<keyword evidence="8" id="KW-1185">Reference proteome</keyword>
<dbReference type="PANTHER" id="PTHR22809:SF11">
    <property type="entry name" value="TRNA N(3)-METHYLCYTIDINE METHYLTRANSFERASE METTL2"/>
    <property type="match status" value="1"/>
</dbReference>
<dbReference type="Gene3D" id="3.40.50.150">
    <property type="entry name" value="Vaccinia Virus protein VP39"/>
    <property type="match status" value="1"/>
</dbReference>
<dbReference type="InterPro" id="IPR029063">
    <property type="entry name" value="SAM-dependent_MTases_sf"/>
</dbReference>
<gene>
    <name evidence="7" type="ORF">MOBT1_000839</name>
</gene>
<dbReference type="Proteomes" id="UP001214603">
    <property type="component" value="Chromosome 1"/>
</dbReference>
<dbReference type="GO" id="GO:0052735">
    <property type="term" value="F:tRNA (cytidine-3-)-methyltransferase activity"/>
    <property type="evidence" value="ECO:0007669"/>
    <property type="project" value="TreeGrafter"/>
</dbReference>
<feature type="domain" description="Methyltransferase type 12" evidence="6">
    <location>
        <begin position="126"/>
        <end position="234"/>
    </location>
</feature>
<sequence>MSDAKKTSSARAVDADAPDHTVGSRTLDDADDVWNYNAWYVRCLRRDHVEPPPEHRELVDELLAKQAEARVSAEDADAYHRNAATYWDTFYSRHENRFFKDRKWLHLEFPELVQATHADAGPTTIVEVGCGAGNTVFPLLAANQNPALKLVACDYAAQAVEVIRAHPLYAAPPVGACEAHVWDLSAGSAGEACLPPGVAPGSVDIVVLVFVLSALHPREWAAAAHNVYTMLKPTTGLVLLRDYGRHDLPQLRFKKNRMLDDNFYVRGDGTRVYFFDPPELYALFGAAPREASDAALGDAHFATRQMAIDRRLLVNRKERKRMYRVWVQAKFQKR</sequence>
<dbReference type="PIRSF" id="PIRSF037755">
    <property type="entry name" value="Mettl2_prd"/>
    <property type="match status" value="1"/>
</dbReference>
<protein>
    <recommendedName>
        <fullName evidence="4">tRNA N(3)-methylcytidine methyltransferase</fullName>
        <ecNumber evidence="4">2.1.1.-</ecNumber>
    </recommendedName>
</protein>
<organism evidence="7 8">
    <name type="scientific">Malassezia obtusa</name>
    <dbReference type="NCBI Taxonomy" id="76774"/>
    <lineage>
        <taxon>Eukaryota</taxon>
        <taxon>Fungi</taxon>
        <taxon>Dikarya</taxon>
        <taxon>Basidiomycota</taxon>
        <taxon>Ustilaginomycotina</taxon>
        <taxon>Malasseziomycetes</taxon>
        <taxon>Malasseziales</taxon>
        <taxon>Malasseziaceae</taxon>
        <taxon>Malassezia</taxon>
    </lineage>
</organism>
<comment type="function">
    <text evidence="4">S-adenosyl-L-methionine-dependent methyltransferase.</text>
</comment>